<evidence type="ECO:0000256" key="3">
    <source>
        <dbReference type="ARBA" id="ARBA00012762"/>
    </source>
</evidence>
<evidence type="ECO:0000313" key="13">
    <source>
        <dbReference type="Proteomes" id="UP000640274"/>
    </source>
</evidence>
<organism evidence="12 13">
    <name type="scientific">Paenibacillus roseus</name>
    <dbReference type="NCBI Taxonomy" id="2798579"/>
    <lineage>
        <taxon>Bacteria</taxon>
        <taxon>Bacillati</taxon>
        <taxon>Bacillota</taxon>
        <taxon>Bacilli</taxon>
        <taxon>Bacillales</taxon>
        <taxon>Paenibacillaceae</taxon>
        <taxon>Paenibacillus</taxon>
    </lineage>
</organism>
<dbReference type="GO" id="GO:0003935">
    <property type="term" value="F:GTP cyclohydrolase II activity"/>
    <property type="evidence" value="ECO:0007669"/>
    <property type="project" value="UniProtKB-EC"/>
</dbReference>
<evidence type="ECO:0000256" key="6">
    <source>
        <dbReference type="ARBA" id="ARBA00022741"/>
    </source>
</evidence>
<dbReference type="GO" id="GO:0005525">
    <property type="term" value="F:GTP binding"/>
    <property type="evidence" value="ECO:0007669"/>
    <property type="project" value="UniProtKB-KW"/>
</dbReference>
<dbReference type="AlphaFoldDB" id="A0A934MQS1"/>
<evidence type="ECO:0000256" key="7">
    <source>
        <dbReference type="ARBA" id="ARBA00022801"/>
    </source>
</evidence>
<evidence type="ECO:0000256" key="8">
    <source>
        <dbReference type="ARBA" id="ARBA00022833"/>
    </source>
</evidence>
<dbReference type="NCBIfam" id="NF001591">
    <property type="entry name" value="PRK00393.1"/>
    <property type="match status" value="1"/>
</dbReference>
<dbReference type="InterPro" id="IPR000926">
    <property type="entry name" value="RibA"/>
</dbReference>
<feature type="domain" description="GTP cyclohydrolase II" evidence="11">
    <location>
        <begin position="82"/>
        <end position="223"/>
    </location>
</feature>
<dbReference type="Pfam" id="PF00925">
    <property type="entry name" value="GTP_cyclohydro2"/>
    <property type="match status" value="1"/>
</dbReference>
<keyword evidence="5" id="KW-0479">Metal-binding</keyword>
<dbReference type="PANTHER" id="PTHR21327:SF18">
    <property type="entry name" value="3,4-DIHYDROXY-2-BUTANONE 4-PHOSPHATE SYNTHASE"/>
    <property type="match status" value="1"/>
</dbReference>
<gene>
    <name evidence="12" type="ORF">JFN88_12985</name>
</gene>
<dbReference type="GO" id="GO:0009231">
    <property type="term" value="P:riboflavin biosynthetic process"/>
    <property type="evidence" value="ECO:0007669"/>
    <property type="project" value="UniProtKB-KW"/>
</dbReference>
<evidence type="ECO:0000256" key="1">
    <source>
        <dbReference type="ARBA" id="ARBA00001947"/>
    </source>
</evidence>
<evidence type="ECO:0000256" key="10">
    <source>
        <dbReference type="ARBA" id="ARBA00049295"/>
    </source>
</evidence>
<dbReference type="CDD" id="cd00641">
    <property type="entry name" value="GTP_cyclohydro2"/>
    <property type="match status" value="1"/>
</dbReference>
<evidence type="ECO:0000313" key="12">
    <source>
        <dbReference type="EMBL" id="MBJ6362183.1"/>
    </source>
</evidence>
<evidence type="ECO:0000256" key="9">
    <source>
        <dbReference type="ARBA" id="ARBA00023134"/>
    </source>
</evidence>
<comment type="caution">
    <text evidence="12">The sequence shown here is derived from an EMBL/GenBank/DDBJ whole genome shotgun (WGS) entry which is preliminary data.</text>
</comment>
<dbReference type="EC" id="3.5.4.25" evidence="3"/>
<dbReference type="GO" id="GO:0046872">
    <property type="term" value="F:metal ion binding"/>
    <property type="evidence" value="ECO:0007669"/>
    <property type="project" value="UniProtKB-KW"/>
</dbReference>
<dbReference type="EMBL" id="JAELUP010000065">
    <property type="protein sequence ID" value="MBJ6362183.1"/>
    <property type="molecule type" value="Genomic_DNA"/>
</dbReference>
<dbReference type="RefSeq" id="WP_199019715.1">
    <property type="nucleotide sequence ID" value="NZ_JAELUP010000065.1"/>
</dbReference>
<evidence type="ECO:0000259" key="11">
    <source>
        <dbReference type="Pfam" id="PF00925"/>
    </source>
</evidence>
<dbReference type="Gene3D" id="3.40.50.10990">
    <property type="entry name" value="GTP cyclohydrolase II"/>
    <property type="match status" value="1"/>
</dbReference>
<evidence type="ECO:0000256" key="4">
    <source>
        <dbReference type="ARBA" id="ARBA00022619"/>
    </source>
</evidence>
<keyword evidence="6" id="KW-0547">Nucleotide-binding</keyword>
<dbReference type="GO" id="GO:0005829">
    <property type="term" value="C:cytosol"/>
    <property type="evidence" value="ECO:0007669"/>
    <property type="project" value="TreeGrafter"/>
</dbReference>
<dbReference type="PANTHER" id="PTHR21327">
    <property type="entry name" value="GTP CYCLOHYDROLASE II-RELATED"/>
    <property type="match status" value="1"/>
</dbReference>
<comment type="pathway">
    <text evidence="2">Cofactor biosynthesis; riboflavin biosynthesis; 5-amino-6-(D-ribitylamino)uracil from GTP: step 1/4.</text>
</comment>
<comment type="cofactor">
    <cofactor evidence="1">
        <name>Zn(2+)</name>
        <dbReference type="ChEBI" id="CHEBI:29105"/>
    </cofactor>
</comment>
<comment type="catalytic activity">
    <reaction evidence="10">
        <text>GTP + 4 H2O = 2,5-diamino-6-hydroxy-4-(5-phosphoribosylamino)-pyrimidine + formate + 2 phosphate + 3 H(+)</text>
        <dbReference type="Rhea" id="RHEA:23704"/>
        <dbReference type="ChEBI" id="CHEBI:15377"/>
        <dbReference type="ChEBI" id="CHEBI:15378"/>
        <dbReference type="ChEBI" id="CHEBI:15740"/>
        <dbReference type="ChEBI" id="CHEBI:37565"/>
        <dbReference type="ChEBI" id="CHEBI:43474"/>
        <dbReference type="ChEBI" id="CHEBI:58614"/>
        <dbReference type="EC" id="3.5.4.25"/>
    </reaction>
</comment>
<keyword evidence="7" id="KW-0378">Hydrolase</keyword>
<dbReference type="InterPro" id="IPR032677">
    <property type="entry name" value="GTP_cyclohydro_II"/>
</dbReference>
<keyword evidence="8" id="KW-0862">Zinc</keyword>
<dbReference type="InterPro" id="IPR036144">
    <property type="entry name" value="RibA-like_sf"/>
</dbReference>
<evidence type="ECO:0000256" key="2">
    <source>
        <dbReference type="ARBA" id="ARBA00004853"/>
    </source>
</evidence>
<proteinExistence type="predicted"/>
<keyword evidence="4" id="KW-0686">Riboflavin biosynthesis</keyword>
<keyword evidence="9" id="KW-0342">GTP-binding</keyword>
<sequence length="258" mass="28953">MIPPDVSLLLEEKVQIVPYNESRLILVGPVQLPIDIDNKIYLFQLYCWLKVSEGDASSLINKAGNMGSVLEELAALNLAEFQHSSVLVYGDFQHSEDALVRMHSICHTGDIFGSMRCDCGFQLRTSMKMMISHGTGALFYLANQEGRGIGLISKAMAYLLQEQGIDTVDANLLLGYSDDSRDYTEACNILSYLRNKSITLITNNPEKVKALQESGLKITNRTPLWADRTLYNEKYINTKIKRSGHFLDGKGAREMRHI</sequence>
<name>A0A934MQS1_9BACL</name>
<protein>
    <recommendedName>
        <fullName evidence="3">GTP cyclohydrolase II</fullName>
        <ecNumber evidence="3">3.5.4.25</ecNumber>
    </recommendedName>
</protein>
<dbReference type="SUPFAM" id="SSF142695">
    <property type="entry name" value="RibA-like"/>
    <property type="match status" value="1"/>
</dbReference>
<reference evidence="12" key="1">
    <citation type="submission" date="2020-12" db="EMBL/GenBank/DDBJ databases">
        <authorList>
            <person name="Huq M.A."/>
        </authorList>
    </citation>
    <scope>NUCLEOTIDE SEQUENCE</scope>
    <source>
        <strain evidence="12">MAHUQ-46</strain>
    </source>
</reference>
<keyword evidence="13" id="KW-1185">Reference proteome</keyword>
<accession>A0A934MQS1</accession>
<evidence type="ECO:0000256" key="5">
    <source>
        <dbReference type="ARBA" id="ARBA00022723"/>
    </source>
</evidence>
<dbReference type="Proteomes" id="UP000640274">
    <property type="component" value="Unassembled WGS sequence"/>
</dbReference>